<feature type="region of interest" description="Disordered" evidence="1">
    <location>
        <begin position="244"/>
        <end position="268"/>
    </location>
</feature>
<reference evidence="2 3" key="1">
    <citation type="submission" date="2019-01" db="EMBL/GenBank/DDBJ databases">
        <title>Genome sequencing of strain FW100M-8.</title>
        <authorList>
            <person name="Heo J."/>
            <person name="Kim S.-J."/>
            <person name="Kim J.-S."/>
            <person name="Hong S.-B."/>
            <person name="Kwon S.-W."/>
        </authorList>
    </citation>
    <scope>NUCLEOTIDE SEQUENCE [LARGE SCALE GENOMIC DNA]</scope>
    <source>
        <strain evidence="2 3">FW100M-8</strain>
    </source>
</reference>
<sequence length="268" mass="28369">MPEIEGVAPELEGVESETSVDLEDVTEVEAETPAEPFVADEVLLASAALAQRALLEVTPPETVGSVIGHIAEGEHVLTLLFAADLAGYRGWHWSVTIARVEDAEPTVLETELMPGDEALLAPEWVPWSERLAEYRAAQQAAAAAAAAAGEEFGEDALDDEALADEADDDADDDAEFDDEDDDAETEGDDVESDDDDEDDGFEDHDAFDAAPGEPGFDTGEVDEFGDGAYDAVGVDAFDGIDIDALDEVGDDESDDGSDDDEDHTESDG</sequence>
<evidence type="ECO:0000313" key="3">
    <source>
        <dbReference type="Proteomes" id="UP000291259"/>
    </source>
</evidence>
<dbReference type="InterPro" id="IPR021391">
    <property type="entry name" value="DUF3027"/>
</dbReference>
<dbReference type="Proteomes" id="UP000291259">
    <property type="component" value="Chromosome"/>
</dbReference>
<dbReference type="AlphaFoldDB" id="A0A4V0YH34"/>
<feature type="compositionally biased region" description="Acidic residues" evidence="1">
    <location>
        <begin position="166"/>
        <end position="202"/>
    </location>
</feature>
<gene>
    <name evidence="2" type="ORF">ET445_08160</name>
</gene>
<feature type="compositionally biased region" description="Acidic residues" evidence="1">
    <location>
        <begin position="12"/>
        <end position="21"/>
    </location>
</feature>
<protein>
    <submittedName>
        <fullName evidence="2">DUF3027 domain-containing protein</fullName>
    </submittedName>
</protein>
<dbReference type="RefSeq" id="WP_129190452.1">
    <property type="nucleotide sequence ID" value="NZ_CP035491.1"/>
</dbReference>
<proteinExistence type="predicted"/>
<keyword evidence="3" id="KW-1185">Reference proteome</keyword>
<feature type="region of interest" description="Disordered" evidence="1">
    <location>
        <begin position="166"/>
        <end position="227"/>
    </location>
</feature>
<accession>A0A4V0YH34</accession>
<evidence type="ECO:0000256" key="1">
    <source>
        <dbReference type="SAM" id="MobiDB-lite"/>
    </source>
</evidence>
<dbReference type="EMBL" id="CP035491">
    <property type="protein sequence ID" value="QAY73321.1"/>
    <property type="molecule type" value="Genomic_DNA"/>
</dbReference>
<dbReference type="Pfam" id="PF11228">
    <property type="entry name" value="DUF3027"/>
    <property type="match status" value="1"/>
</dbReference>
<evidence type="ECO:0000313" key="2">
    <source>
        <dbReference type="EMBL" id="QAY73321.1"/>
    </source>
</evidence>
<organism evidence="2 3">
    <name type="scientific">Agromyces protaetiae</name>
    <dbReference type="NCBI Taxonomy" id="2509455"/>
    <lineage>
        <taxon>Bacteria</taxon>
        <taxon>Bacillati</taxon>
        <taxon>Actinomycetota</taxon>
        <taxon>Actinomycetes</taxon>
        <taxon>Micrococcales</taxon>
        <taxon>Microbacteriaceae</taxon>
        <taxon>Agromyces</taxon>
    </lineage>
</organism>
<dbReference type="KEGG" id="agf:ET445_08160"/>
<dbReference type="OrthoDB" id="3210158at2"/>
<feature type="region of interest" description="Disordered" evidence="1">
    <location>
        <begin position="1"/>
        <end position="21"/>
    </location>
</feature>
<name>A0A4V0YH34_9MICO</name>